<feature type="compositionally biased region" description="Basic and acidic residues" evidence="1">
    <location>
        <begin position="61"/>
        <end position="80"/>
    </location>
</feature>
<proteinExistence type="predicted"/>
<gene>
    <name evidence="3" type="ORF">K435DRAFT_861816</name>
</gene>
<keyword evidence="2" id="KW-1133">Transmembrane helix</keyword>
<sequence>MSDLEGLIDGVGDIFDGSSNIDDSTDTDGPLKPILITLGVLLIILGVAALAGCGSKKRETKQWHEELEESKAASTTEHRSRSTRINQPQTSYFQHFNNYSLGLGSFAMGNDSELPPQIPQELVDRIIEELSKDKDSLRACALTCQSFKVPSQKGLFHHIKLKGSDSLNRPLLCERFHSILQTSSHIAGYVKDLVLVNHEDGTSWLTEGKLSTINSTPVNQSGADTCFRRVMGSQFVLR</sequence>
<evidence type="ECO:0000313" key="3">
    <source>
        <dbReference type="EMBL" id="THU93122.1"/>
    </source>
</evidence>
<keyword evidence="2" id="KW-0812">Transmembrane</keyword>
<accession>A0A4S8LUA8</accession>
<evidence type="ECO:0000256" key="1">
    <source>
        <dbReference type="SAM" id="MobiDB-lite"/>
    </source>
</evidence>
<keyword evidence="4" id="KW-1185">Reference proteome</keyword>
<feature type="transmembrane region" description="Helical" evidence="2">
    <location>
        <begin position="34"/>
        <end position="53"/>
    </location>
</feature>
<reference evidence="3 4" key="1">
    <citation type="journal article" date="2019" name="Nat. Ecol. Evol.">
        <title>Megaphylogeny resolves global patterns of mushroom evolution.</title>
        <authorList>
            <person name="Varga T."/>
            <person name="Krizsan K."/>
            <person name="Foldi C."/>
            <person name="Dima B."/>
            <person name="Sanchez-Garcia M."/>
            <person name="Sanchez-Ramirez S."/>
            <person name="Szollosi G.J."/>
            <person name="Szarkandi J.G."/>
            <person name="Papp V."/>
            <person name="Albert L."/>
            <person name="Andreopoulos W."/>
            <person name="Angelini C."/>
            <person name="Antonin V."/>
            <person name="Barry K.W."/>
            <person name="Bougher N.L."/>
            <person name="Buchanan P."/>
            <person name="Buyck B."/>
            <person name="Bense V."/>
            <person name="Catcheside P."/>
            <person name="Chovatia M."/>
            <person name="Cooper J."/>
            <person name="Damon W."/>
            <person name="Desjardin D."/>
            <person name="Finy P."/>
            <person name="Geml J."/>
            <person name="Haridas S."/>
            <person name="Hughes K."/>
            <person name="Justo A."/>
            <person name="Karasinski D."/>
            <person name="Kautmanova I."/>
            <person name="Kiss B."/>
            <person name="Kocsube S."/>
            <person name="Kotiranta H."/>
            <person name="LaButti K.M."/>
            <person name="Lechner B.E."/>
            <person name="Liimatainen K."/>
            <person name="Lipzen A."/>
            <person name="Lukacs Z."/>
            <person name="Mihaltcheva S."/>
            <person name="Morgado L.N."/>
            <person name="Niskanen T."/>
            <person name="Noordeloos M.E."/>
            <person name="Ohm R.A."/>
            <person name="Ortiz-Santana B."/>
            <person name="Ovrebo C."/>
            <person name="Racz N."/>
            <person name="Riley R."/>
            <person name="Savchenko A."/>
            <person name="Shiryaev A."/>
            <person name="Soop K."/>
            <person name="Spirin V."/>
            <person name="Szebenyi C."/>
            <person name="Tomsovsky M."/>
            <person name="Tulloss R.E."/>
            <person name="Uehling J."/>
            <person name="Grigoriev I.V."/>
            <person name="Vagvolgyi C."/>
            <person name="Papp T."/>
            <person name="Martin F.M."/>
            <person name="Miettinen O."/>
            <person name="Hibbett D.S."/>
            <person name="Nagy L.G."/>
        </authorList>
    </citation>
    <scope>NUCLEOTIDE SEQUENCE [LARGE SCALE GENOMIC DNA]</scope>
    <source>
        <strain evidence="3 4">CBS 962.96</strain>
    </source>
</reference>
<evidence type="ECO:0008006" key="5">
    <source>
        <dbReference type="Google" id="ProtNLM"/>
    </source>
</evidence>
<name>A0A4S8LUA8_DENBC</name>
<dbReference type="AlphaFoldDB" id="A0A4S8LUA8"/>
<organism evidence="3 4">
    <name type="scientific">Dendrothele bispora (strain CBS 962.96)</name>
    <dbReference type="NCBI Taxonomy" id="1314807"/>
    <lineage>
        <taxon>Eukaryota</taxon>
        <taxon>Fungi</taxon>
        <taxon>Dikarya</taxon>
        <taxon>Basidiomycota</taxon>
        <taxon>Agaricomycotina</taxon>
        <taxon>Agaricomycetes</taxon>
        <taxon>Agaricomycetidae</taxon>
        <taxon>Agaricales</taxon>
        <taxon>Agaricales incertae sedis</taxon>
        <taxon>Dendrothele</taxon>
    </lineage>
</organism>
<evidence type="ECO:0000313" key="4">
    <source>
        <dbReference type="Proteomes" id="UP000297245"/>
    </source>
</evidence>
<keyword evidence="2" id="KW-0472">Membrane</keyword>
<feature type="region of interest" description="Disordered" evidence="1">
    <location>
        <begin position="61"/>
        <end position="87"/>
    </location>
</feature>
<protein>
    <recommendedName>
        <fullName evidence="5">F-box domain-containing protein</fullName>
    </recommendedName>
</protein>
<dbReference type="OrthoDB" id="2745898at2759"/>
<evidence type="ECO:0000256" key="2">
    <source>
        <dbReference type="SAM" id="Phobius"/>
    </source>
</evidence>
<dbReference type="Proteomes" id="UP000297245">
    <property type="component" value="Unassembled WGS sequence"/>
</dbReference>
<dbReference type="EMBL" id="ML179258">
    <property type="protein sequence ID" value="THU93122.1"/>
    <property type="molecule type" value="Genomic_DNA"/>
</dbReference>